<dbReference type="EMBL" id="MDED01000001">
    <property type="protein sequence ID" value="PPU78858.1"/>
    <property type="molecule type" value="Genomic_DNA"/>
</dbReference>
<gene>
    <name evidence="4" type="ORF">K6978_07060</name>
    <name evidence="3" type="ORF">XcuCFBP2542_01175</name>
</gene>
<evidence type="ECO:0000313" key="5">
    <source>
        <dbReference type="Proteomes" id="UP000239561"/>
    </source>
</evidence>
<evidence type="ECO:0000313" key="3">
    <source>
        <dbReference type="EMBL" id="PPU78858.1"/>
    </source>
</evidence>
<protein>
    <recommendedName>
        <fullName evidence="2">UPF0125 protein K6978_07060</fullName>
    </recommendedName>
</protein>
<dbReference type="Proteomes" id="UP000239561">
    <property type="component" value="Unassembled WGS sequence"/>
</dbReference>
<keyword evidence="6" id="KW-1185">Reference proteome</keyword>
<dbReference type="RefSeq" id="WP_104601817.1">
    <property type="nucleotide sequence ID" value="NZ_CP082213.1"/>
</dbReference>
<evidence type="ECO:0000256" key="2">
    <source>
        <dbReference type="HAMAP-Rule" id="MF_00460"/>
    </source>
</evidence>
<dbReference type="InterPro" id="IPR005346">
    <property type="entry name" value="RnfH"/>
</dbReference>
<reference evidence="4 6" key="2">
    <citation type="submission" date="2021-08" db="EMBL/GenBank/DDBJ databases">
        <title>Genome sequences of Xanthomonas cucurbitae isolates from 5 Midwestern US states.</title>
        <authorList>
            <person name="Hind S.R."/>
        </authorList>
    </citation>
    <scope>NUCLEOTIDE SEQUENCE [LARGE SCALE GENOMIC DNA]</scope>
    <source>
        <strain evidence="4 6">OH_261</strain>
    </source>
</reference>
<evidence type="ECO:0000313" key="6">
    <source>
        <dbReference type="Proteomes" id="UP001214201"/>
    </source>
</evidence>
<dbReference type="HAMAP" id="MF_00460">
    <property type="entry name" value="UPF0125_RnfH"/>
    <property type="match status" value="1"/>
</dbReference>
<dbReference type="SUPFAM" id="SSF54285">
    <property type="entry name" value="MoaD/ThiS"/>
    <property type="match status" value="1"/>
</dbReference>
<dbReference type="Gene3D" id="3.10.20.280">
    <property type="entry name" value="RnfH-like"/>
    <property type="match status" value="1"/>
</dbReference>
<dbReference type="PANTHER" id="PTHR37483">
    <property type="entry name" value="UPF0125 PROTEIN RATB"/>
    <property type="match status" value="1"/>
</dbReference>
<dbReference type="InterPro" id="IPR037021">
    <property type="entry name" value="RnfH_sf"/>
</dbReference>
<sequence>MRVEVVLAWPDRCSAVQLALPEGATVAEAVAASGLLQEIQPAALAIHGQVTQPPQVLRDGDRVELLRPLLLDPKEARRRRAGPGKRVGG</sequence>
<comment type="similarity">
    <text evidence="1 2">Belongs to the UPF0125 (RnfH) family.</text>
</comment>
<dbReference type="PANTHER" id="PTHR37483:SF1">
    <property type="entry name" value="UPF0125 PROTEIN RATB"/>
    <property type="match status" value="1"/>
</dbReference>
<dbReference type="NCBIfam" id="NF002490">
    <property type="entry name" value="PRK01777.1"/>
    <property type="match status" value="1"/>
</dbReference>
<evidence type="ECO:0000256" key="1">
    <source>
        <dbReference type="ARBA" id="ARBA00010645"/>
    </source>
</evidence>
<accession>A0A2S7DYE4</accession>
<proteinExistence type="inferred from homology"/>
<dbReference type="Proteomes" id="UP001214201">
    <property type="component" value="Chromosome"/>
</dbReference>
<organism evidence="3 5">
    <name type="scientific">Xanthomonas cucurbitae</name>
    <dbReference type="NCBI Taxonomy" id="56453"/>
    <lineage>
        <taxon>Bacteria</taxon>
        <taxon>Pseudomonadati</taxon>
        <taxon>Pseudomonadota</taxon>
        <taxon>Gammaproteobacteria</taxon>
        <taxon>Lysobacterales</taxon>
        <taxon>Lysobacteraceae</taxon>
        <taxon>Xanthomonas</taxon>
    </lineage>
</organism>
<dbReference type="EMBL" id="CP082214">
    <property type="protein sequence ID" value="WDM73576.1"/>
    <property type="molecule type" value="Genomic_DNA"/>
</dbReference>
<dbReference type="Pfam" id="PF03658">
    <property type="entry name" value="Ub-RnfH"/>
    <property type="match status" value="1"/>
</dbReference>
<dbReference type="InterPro" id="IPR016155">
    <property type="entry name" value="Mopterin_synth/thiamin_S_b"/>
</dbReference>
<evidence type="ECO:0000313" key="4">
    <source>
        <dbReference type="EMBL" id="WDM73576.1"/>
    </source>
</evidence>
<name>A0A2S7DYE4_9XANT</name>
<reference evidence="3 5" key="1">
    <citation type="submission" date="2016-08" db="EMBL/GenBank/DDBJ databases">
        <authorList>
            <person name="Seilhamer J.J."/>
        </authorList>
    </citation>
    <scope>NUCLEOTIDE SEQUENCE [LARGE SCALE GENOMIC DNA]</scope>
    <source>
        <strain evidence="3 5">CFBP2542</strain>
    </source>
</reference>
<dbReference type="AlphaFoldDB" id="A0A2S7DYE4"/>